<reference evidence="8 9" key="1">
    <citation type="submission" date="2018-07" db="EMBL/GenBank/DDBJ databases">
        <title>Genomic and Epidemiologic Investigation of an Indolent Hospital Outbreak.</title>
        <authorList>
            <person name="Johnson R.C."/>
            <person name="Deming C."/>
            <person name="Conlan S."/>
            <person name="Zellmer C.J."/>
            <person name="Michelin A.V."/>
            <person name="Lee-Lin S."/>
            <person name="Thomas P.J."/>
            <person name="Park M."/>
            <person name="Weingarten R.A."/>
            <person name="Less J."/>
            <person name="Dekker J.P."/>
            <person name="Frank K.M."/>
            <person name="Musser K.A."/>
            <person name="Mcquiston J.R."/>
            <person name="Henderson D.K."/>
            <person name="Lau A.F."/>
            <person name="Palmore T.N."/>
            <person name="Segre J.A."/>
        </authorList>
    </citation>
    <scope>NUCLEOTIDE SEQUENCE [LARGE SCALE GENOMIC DNA]</scope>
    <source>
        <strain evidence="8 9">SK-NIH.Env6_1116</strain>
    </source>
</reference>
<comment type="catalytic activity">
    <reaction evidence="1">
        <text>Hydrolysis of terminal, non-reducing beta-D-glucosyl residues with release of beta-D-glucose.</text>
        <dbReference type="EC" id="3.2.1.21"/>
    </reaction>
</comment>
<comment type="similarity">
    <text evidence="2">Belongs to the glycosyl hydrolase 3 family.</text>
</comment>
<evidence type="ECO:0000256" key="5">
    <source>
        <dbReference type="ARBA" id="ARBA00022801"/>
    </source>
</evidence>
<dbReference type="GO" id="GO:0009251">
    <property type="term" value="P:glucan catabolic process"/>
    <property type="evidence" value="ECO:0007669"/>
    <property type="project" value="TreeGrafter"/>
</dbReference>
<dbReference type="Proteomes" id="UP000287401">
    <property type="component" value="Unassembled WGS sequence"/>
</dbReference>
<dbReference type="PANTHER" id="PTHR30620:SF16">
    <property type="entry name" value="LYSOSOMAL BETA GLUCOSIDASE"/>
    <property type="match status" value="1"/>
</dbReference>
<dbReference type="AlphaFoldDB" id="A0A430BE14"/>
<dbReference type="InterPro" id="IPR051915">
    <property type="entry name" value="Cellulose_Degrad_GH3"/>
</dbReference>
<evidence type="ECO:0000256" key="4">
    <source>
        <dbReference type="ARBA" id="ARBA00022729"/>
    </source>
</evidence>
<evidence type="ECO:0000313" key="8">
    <source>
        <dbReference type="EMBL" id="RSU47058.1"/>
    </source>
</evidence>
<name>A0A430BE14_SPHYA</name>
<dbReference type="InterPro" id="IPR001764">
    <property type="entry name" value="Glyco_hydro_3_N"/>
</dbReference>
<evidence type="ECO:0000256" key="1">
    <source>
        <dbReference type="ARBA" id="ARBA00000448"/>
    </source>
</evidence>
<keyword evidence="6" id="KW-0326">Glycosidase</keyword>
<dbReference type="EMBL" id="QRAL01000053">
    <property type="protein sequence ID" value="RSU47058.1"/>
    <property type="molecule type" value="Genomic_DNA"/>
</dbReference>
<dbReference type="Pfam" id="PF00933">
    <property type="entry name" value="Glyco_hydro_3"/>
    <property type="match status" value="1"/>
</dbReference>
<evidence type="ECO:0000256" key="3">
    <source>
        <dbReference type="ARBA" id="ARBA00012744"/>
    </source>
</evidence>
<gene>
    <name evidence="8" type="ORF">DAH51_25090</name>
</gene>
<comment type="caution">
    <text evidence="8">The sequence shown here is derived from an EMBL/GenBank/DDBJ whole genome shotgun (WGS) entry which is preliminary data.</text>
</comment>
<dbReference type="Gene3D" id="3.20.20.300">
    <property type="entry name" value="Glycoside hydrolase, family 3, N-terminal domain"/>
    <property type="match status" value="1"/>
</dbReference>
<sequence>MSPLAKTLALTTVALIPTGLVDAQTARPQFRDLNHNGKLDPYEDVRLPTKQRVSDLMARMTVEEKLGLMVHGTLPAVDSPFGLSSSGYDLPAIEKLIVAGKANSFITRLTLPPSQLADANNAVQRIAEQSRLGIPVTISTDPRNHFQAVAGASSNASGFSQWPEMLGFAATGDPNLVRTFGQIVAAEYRSVGIHMALSPQADLLTEPRWPRANATFGSDPATVSALAGAYVEGFQGANGVGPRSVATVAKHWVGYGAEPQGWDGHNQYGREVRLDKESFTLHVAAFAGVLKAKTAGIMPTYPIVQGVEVDGKPLEPVGAAFNRQLVQKLLREKEGYQGLVVSDWAVTFDCPKVCVEPTASNPQAPTAIGMPWGVETLSQQQRFAKGVEAGIDQFGGVDDPALLAAALKDGEISLARVDESARRVLELKFALGLFDNPYVDPRVAAATVGAQALVRAAQKAQSESQVLLENRKNLIPLRRGVRIWLEGVDPRAAQAAGFNVVNDLADAQVALVRTWGPVRECSKTYALMTAICVTRRVYASAGLWASGEFGMAGVPRAPDRRRLITLSSAD</sequence>
<dbReference type="GO" id="GO:0008422">
    <property type="term" value="F:beta-glucosidase activity"/>
    <property type="evidence" value="ECO:0007669"/>
    <property type="project" value="UniProtKB-EC"/>
</dbReference>
<evidence type="ECO:0000259" key="7">
    <source>
        <dbReference type="Pfam" id="PF00933"/>
    </source>
</evidence>
<organism evidence="8 9">
    <name type="scientific">Sphingobium yanoikuyae</name>
    <name type="common">Sphingomonas yanoikuyae</name>
    <dbReference type="NCBI Taxonomy" id="13690"/>
    <lineage>
        <taxon>Bacteria</taxon>
        <taxon>Pseudomonadati</taxon>
        <taxon>Pseudomonadota</taxon>
        <taxon>Alphaproteobacteria</taxon>
        <taxon>Sphingomonadales</taxon>
        <taxon>Sphingomonadaceae</taxon>
        <taxon>Sphingobium</taxon>
    </lineage>
</organism>
<dbReference type="InterPro" id="IPR036962">
    <property type="entry name" value="Glyco_hydro_3_N_sf"/>
</dbReference>
<evidence type="ECO:0000313" key="9">
    <source>
        <dbReference type="Proteomes" id="UP000287401"/>
    </source>
</evidence>
<keyword evidence="5 8" id="KW-0378">Hydrolase</keyword>
<accession>A0A430BE14</accession>
<feature type="domain" description="Glycoside hydrolase family 3 N-terminal" evidence="7">
    <location>
        <begin position="112"/>
        <end position="427"/>
    </location>
</feature>
<evidence type="ECO:0000256" key="2">
    <source>
        <dbReference type="ARBA" id="ARBA00005336"/>
    </source>
</evidence>
<proteinExistence type="inferred from homology"/>
<dbReference type="PANTHER" id="PTHR30620">
    <property type="entry name" value="PERIPLASMIC BETA-GLUCOSIDASE-RELATED"/>
    <property type="match status" value="1"/>
</dbReference>
<dbReference type="PRINTS" id="PR00133">
    <property type="entry name" value="GLHYDRLASE3"/>
</dbReference>
<dbReference type="InterPro" id="IPR017853">
    <property type="entry name" value="GH"/>
</dbReference>
<evidence type="ECO:0000256" key="6">
    <source>
        <dbReference type="ARBA" id="ARBA00023295"/>
    </source>
</evidence>
<dbReference type="EC" id="3.2.1.21" evidence="3"/>
<keyword evidence="4" id="KW-0732">Signal</keyword>
<protein>
    <recommendedName>
        <fullName evidence="3">beta-glucosidase</fullName>
        <ecNumber evidence="3">3.2.1.21</ecNumber>
    </recommendedName>
</protein>
<dbReference type="SUPFAM" id="SSF51445">
    <property type="entry name" value="(Trans)glycosidases"/>
    <property type="match status" value="1"/>
</dbReference>